<dbReference type="InterPro" id="IPR008580">
    <property type="entry name" value="PPPDE_dom"/>
</dbReference>
<comment type="caution">
    <text evidence="6">The sequence shown here is derived from an EMBL/GenBank/DDBJ whole genome shotgun (WGS) entry which is preliminary data.</text>
</comment>
<name>A0A9P4SHA1_9PEZI</name>
<reference evidence="6" key="1">
    <citation type="journal article" date="2020" name="Stud. Mycol.">
        <title>101 Dothideomycetes genomes: a test case for predicting lifestyles and emergence of pathogens.</title>
        <authorList>
            <person name="Haridas S."/>
            <person name="Albert R."/>
            <person name="Binder M."/>
            <person name="Bloem J."/>
            <person name="Labutti K."/>
            <person name="Salamov A."/>
            <person name="Andreopoulos B."/>
            <person name="Baker S."/>
            <person name="Barry K."/>
            <person name="Bills G."/>
            <person name="Bluhm B."/>
            <person name="Cannon C."/>
            <person name="Castanera R."/>
            <person name="Culley D."/>
            <person name="Daum C."/>
            <person name="Ezra D."/>
            <person name="Gonzalez J."/>
            <person name="Henrissat B."/>
            <person name="Kuo A."/>
            <person name="Liang C."/>
            <person name="Lipzen A."/>
            <person name="Lutzoni F."/>
            <person name="Magnuson J."/>
            <person name="Mondo S."/>
            <person name="Nolan M."/>
            <person name="Ohm R."/>
            <person name="Pangilinan J."/>
            <person name="Park H.-J."/>
            <person name="Ramirez L."/>
            <person name="Alfaro M."/>
            <person name="Sun H."/>
            <person name="Tritt A."/>
            <person name="Yoshinaga Y."/>
            <person name="Zwiers L.-H."/>
            <person name="Turgeon B."/>
            <person name="Goodwin S."/>
            <person name="Spatafora J."/>
            <person name="Crous P."/>
            <person name="Grigoriev I."/>
        </authorList>
    </citation>
    <scope>NUCLEOTIDE SEQUENCE</scope>
    <source>
        <strain evidence="6">CBS 101060</strain>
    </source>
</reference>
<evidence type="ECO:0000259" key="5">
    <source>
        <dbReference type="PROSITE" id="PS51858"/>
    </source>
</evidence>
<evidence type="ECO:0000313" key="7">
    <source>
        <dbReference type="Proteomes" id="UP000799429"/>
    </source>
</evidence>
<dbReference type="PANTHER" id="PTHR12378:SF80">
    <property type="entry name" value="IP06716P-RELATED"/>
    <property type="match status" value="1"/>
</dbReference>
<dbReference type="PANTHER" id="PTHR12378">
    <property type="entry name" value="DESUMOYLATING ISOPEPTIDASE"/>
    <property type="match status" value="1"/>
</dbReference>
<feature type="compositionally biased region" description="Basic and acidic residues" evidence="4">
    <location>
        <begin position="196"/>
        <end position="216"/>
    </location>
</feature>
<keyword evidence="7" id="KW-1185">Reference proteome</keyword>
<feature type="compositionally biased region" description="Polar residues" evidence="4">
    <location>
        <begin position="234"/>
        <end position="244"/>
    </location>
</feature>
<evidence type="ECO:0000256" key="2">
    <source>
        <dbReference type="ARBA" id="ARBA00022670"/>
    </source>
</evidence>
<dbReference type="AlphaFoldDB" id="A0A9P4SHA1"/>
<dbReference type="SMART" id="SM01179">
    <property type="entry name" value="DUF862"/>
    <property type="match status" value="1"/>
</dbReference>
<proteinExistence type="inferred from homology"/>
<evidence type="ECO:0000313" key="6">
    <source>
        <dbReference type="EMBL" id="KAF2842485.1"/>
    </source>
</evidence>
<keyword evidence="2" id="KW-0645">Protease</keyword>
<dbReference type="GO" id="GO:0101005">
    <property type="term" value="F:deubiquitinase activity"/>
    <property type="evidence" value="ECO:0007669"/>
    <property type="project" value="TreeGrafter"/>
</dbReference>
<sequence length="259" mass="29322">MPSASRPRGPRRSNSHRTTMSAQRTEVSINVYDLLPQPGKVSSFLWAIGSSLLHSGVVIKNKEYAYGGHDRPGLSGVYWTRPSEPPPGGTFRVKVLHGFTFRPEEELDEIIREASQKFQGTAYNLLTFNCNHFTSYLCEKLTGQKAPNWLNRAASIGLALPCVVPREWIAPPEYDTVDGELVEDDDERTAMLRDDQRRRSRVSIEEQDRWDSEMDRISSSTSWRSGERQETTPRLESVTDTSGRQIPVAERAPMPTGRR</sequence>
<evidence type="ECO:0000256" key="1">
    <source>
        <dbReference type="ARBA" id="ARBA00008140"/>
    </source>
</evidence>
<comment type="similarity">
    <text evidence="1">Belongs to the DeSI family.</text>
</comment>
<dbReference type="EMBL" id="MU006090">
    <property type="protein sequence ID" value="KAF2842485.1"/>
    <property type="molecule type" value="Genomic_DNA"/>
</dbReference>
<dbReference type="PROSITE" id="PS51858">
    <property type="entry name" value="PPPDE"/>
    <property type="match status" value="1"/>
</dbReference>
<feature type="region of interest" description="Disordered" evidence="4">
    <location>
        <begin position="1"/>
        <end position="22"/>
    </location>
</feature>
<protein>
    <submittedName>
        <fullName evidence="6">DUF862-domain-containing protein</fullName>
    </submittedName>
</protein>
<keyword evidence="3" id="KW-0378">Hydrolase</keyword>
<dbReference type="GO" id="GO:0016579">
    <property type="term" value="P:protein deubiquitination"/>
    <property type="evidence" value="ECO:0007669"/>
    <property type="project" value="TreeGrafter"/>
</dbReference>
<dbReference type="OrthoDB" id="412286at2759"/>
<gene>
    <name evidence="6" type="ORF">M501DRAFT_998803</name>
</gene>
<dbReference type="GO" id="GO:0006508">
    <property type="term" value="P:proteolysis"/>
    <property type="evidence" value="ECO:0007669"/>
    <property type="project" value="UniProtKB-KW"/>
</dbReference>
<dbReference type="Gene3D" id="3.90.1720.30">
    <property type="entry name" value="PPPDE domains"/>
    <property type="match status" value="1"/>
</dbReference>
<dbReference type="Pfam" id="PF05903">
    <property type="entry name" value="Peptidase_C97"/>
    <property type="match status" value="1"/>
</dbReference>
<feature type="region of interest" description="Disordered" evidence="4">
    <location>
        <begin position="196"/>
        <end position="259"/>
    </location>
</feature>
<evidence type="ECO:0000256" key="3">
    <source>
        <dbReference type="ARBA" id="ARBA00022801"/>
    </source>
</evidence>
<accession>A0A9P4SHA1</accession>
<dbReference type="Proteomes" id="UP000799429">
    <property type="component" value="Unassembled WGS sequence"/>
</dbReference>
<feature type="domain" description="PPPDE" evidence="5">
    <location>
        <begin position="25"/>
        <end position="168"/>
    </location>
</feature>
<evidence type="ECO:0000256" key="4">
    <source>
        <dbReference type="SAM" id="MobiDB-lite"/>
    </source>
</evidence>
<organism evidence="6 7">
    <name type="scientific">Patellaria atrata CBS 101060</name>
    <dbReference type="NCBI Taxonomy" id="1346257"/>
    <lineage>
        <taxon>Eukaryota</taxon>
        <taxon>Fungi</taxon>
        <taxon>Dikarya</taxon>
        <taxon>Ascomycota</taxon>
        <taxon>Pezizomycotina</taxon>
        <taxon>Dothideomycetes</taxon>
        <taxon>Dothideomycetes incertae sedis</taxon>
        <taxon>Patellariales</taxon>
        <taxon>Patellariaceae</taxon>
        <taxon>Patellaria</taxon>
    </lineage>
</organism>
<dbReference type="InterPro" id="IPR042266">
    <property type="entry name" value="PPPDE_sf"/>
</dbReference>